<dbReference type="Proteomes" id="UP001516400">
    <property type="component" value="Unassembled WGS sequence"/>
</dbReference>
<reference evidence="2 3" key="1">
    <citation type="journal article" date="2021" name="BMC Biol.">
        <title>Horizontally acquired antibacterial genes associated with adaptive radiation of ladybird beetles.</title>
        <authorList>
            <person name="Li H.S."/>
            <person name="Tang X.F."/>
            <person name="Huang Y.H."/>
            <person name="Xu Z.Y."/>
            <person name="Chen M.L."/>
            <person name="Du X.Y."/>
            <person name="Qiu B.Y."/>
            <person name="Chen P.T."/>
            <person name="Zhang W."/>
            <person name="Slipinski A."/>
            <person name="Escalona H.E."/>
            <person name="Waterhouse R.M."/>
            <person name="Zwick A."/>
            <person name="Pang H."/>
        </authorList>
    </citation>
    <scope>NUCLEOTIDE SEQUENCE [LARGE SCALE GENOMIC DNA]</scope>
    <source>
        <strain evidence="2">SYSU2018</strain>
    </source>
</reference>
<gene>
    <name evidence="2" type="ORF">HHI36_011162</name>
</gene>
<evidence type="ECO:0000256" key="1">
    <source>
        <dbReference type="SAM" id="MobiDB-lite"/>
    </source>
</evidence>
<name>A0ABD2MKX3_9CUCU</name>
<feature type="compositionally biased region" description="Polar residues" evidence="1">
    <location>
        <begin position="54"/>
        <end position="69"/>
    </location>
</feature>
<proteinExistence type="predicted"/>
<sequence length="82" mass="9237">MILGSFELAPWCTLSYKEGPALYLIPRDNILQVALPPEPIPPPTKSTPEAVQVPYNSSGPSDPYKNMTSEQLKREFYRKTLN</sequence>
<protein>
    <submittedName>
        <fullName evidence="2">Uncharacterized protein</fullName>
    </submittedName>
</protein>
<dbReference type="EMBL" id="JABFTP020000001">
    <property type="protein sequence ID" value="KAL3267015.1"/>
    <property type="molecule type" value="Genomic_DNA"/>
</dbReference>
<organism evidence="2 3">
    <name type="scientific">Cryptolaemus montrouzieri</name>
    <dbReference type="NCBI Taxonomy" id="559131"/>
    <lineage>
        <taxon>Eukaryota</taxon>
        <taxon>Metazoa</taxon>
        <taxon>Ecdysozoa</taxon>
        <taxon>Arthropoda</taxon>
        <taxon>Hexapoda</taxon>
        <taxon>Insecta</taxon>
        <taxon>Pterygota</taxon>
        <taxon>Neoptera</taxon>
        <taxon>Endopterygota</taxon>
        <taxon>Coleoptera</taxon>
        <taxon>Polyphaga</taxon>
        <taxon>Cucujiformia</taxon>
        <taxon>Coccinelloidea</taxon>
        <taxon>Coccinellidae</taxon>
        <taxon>Scymninae</taxon>
        <taxon>Scymnini</taxon>
        <taxon>Cryptolaemus</taxon>
    </lineage>
</organism>
<feature type="region of interest" description="Disordered" evidence="1">
    <location>
        <begin position="37"/>
        <end position="69"/>
    </location>
</feature>
<accession>A0ABD2MKX3</accession>
<evidence type="ECO:0000313" key="2">
    <source>
        <dbReference type="EMBL" id="KAL3267015.1"/>
    </source>
</evidence>
<evidence type="ECO:0000313" key="3">
    <source>
        <dbReference type="Proteomes" id="UP001516400"/>
    </source>
</evidence>
<keyword evidence="3" id="KW-1185">Reference proteome</keyword>
<comment type="caution">
    <text evidence="2">The sequence shown here is derived from an EMBL/GenBank/DDBJ whole genome shotgun (WGS) entry which is preliminary data.</text>
</comment>
<dbReference type="AlphaFoldDB" id="A0ABD2MKX3"/>